<dbReference type="RefSeq" id="XP_033650487.1">
    <property type="nucleotide sequence ID" value="XM_033799970.1"/>
</dbReference>
<evidence type="ECO:0000313" key="1">
    <source>
        <dbReference type="EMBL" id="KAF2272948.1"/>
    </source>
</evidence>
<sequence length="482" mass="52062">MTDERSSLRYASPNEQRTISREDLGFYHAVIIGVAYEIPSSIDVHSPRSFYSPLKSCIGKHPCLSVVVEDADKDKSSYHHVPRINLEEHIVILDGKAASEPLKEIEQALAANLDTPFPPKIPPWKIAVLPLPKGCLIAFCFSHTIGDGITGVAFHRTLLRAWRRTPSDNATPSTIQVPHRSLPPAFDTPANLPISWSYLLAPLISLFIPSFLAKALGLRPSASAISAGTWTGAHIPDSPTPPPSKILLRRVDAPILTSALHAARKHNVKLTGLFLHLAARALSSVLPADPNITDFVSQTAINMRKEVGISNEQGGNFASGCYIVHARQPSPSSTSSPFTEDDWLAAQSATQNLALAASTLQDQPIGLLRYLSSMRKWMLGKLGQRRDCSFEVSNVGVFPGISDTDGEQSDGGDFRIAEMVFAQPGQALGAPLAFNLASVKDGALVYSVTWRAGALEVGKGEEEGEFVRRVCEGIERGLAGLE</sequence>
<dbReference type="InterPro" id="IPR052058">
    <property type="entry name" value="Alcohol_O-acetyltransferase"/>
</dbReference>
<dbReference type="SUPFAM" id="SSF52777">
    <property type="entry name" value="CoA-dependent acyltransferases"/>
    <property type="match status" value="2"/>
</dbReference>
<reference evidence="1" key="1">
    <citation type="journal article" date="2020" name="Stud. Mycol.">
        <title>101 Dothideomycetes genomes: a test case for predicting lifestyles and emergence of pathogens.</title>
        <authorList>
            <person name="Haridas S."/>
            <person name="Albert R."/>
            <person name="Binder M."/>
            <person name="Bloem J."/>
            <person name="Labutti K."/>
            <person name="Salamov A."/>
            <person name="Andreopoulos B."/>
            <person name="Baker S."/>
            <person name="Barry K."/>
            <person name="Bills G."/>
            <person name="Bluhm B."/>
            <person name="Cannon C."/>
            <person name="Castanera R."/>
            <person name="Culley D."/>
            <person name="Daum C."/>
            <person name="Ezra D."/>
            <person name="Gonzalez J."/>
            <person name="Henrissat B."/>
            <person name="Kuo A."/>
            <person name="Liang C."/>
            <person name="Lipzen A."/>
            <person name="Lutzoni F."/>
            <person name="Magnuson J."/>
            <person name="Mondo S."/>
            <person name="Nolan M."/>
            <person name="Ohm R."/>
            <person name="Pangilinan J."/>
            <person name="Park H.-J."/>
            <person name="Ramirez L."/>
            <person name="Alfaro M."/>
            <person name="Sun H."/>
            <person name="Tritt A."/>
            <person name="Yoshinaga Y."/>
            <person name="Zwiers L.-H."/>
            <person name="Turgeon B."/>
            <person name="Goodwin S."/>
            <person name="Spatafora J."/>
            <person name="Crous P."/>
            <person name="Grigoriev I."/>
        </authorList>
    </citation>
    <scope>NUCLEOTIDE SEQUENCE</scope>
    <source>
        <strain evidence="1">CBS 379.55</strain>
    </source>
</reference>
<dbReference type="PANTHER" id="PTHR28037:SF1">
    <property type="entry name" value="ALCOHOL O-ACETYLTRANSFERASE 1-RELATED"/>
    <property type="match status" value="1"/>
</dbReference>
<dbReference type="GO" id="GO:0008080">
    <property type="term" value="F:N-acetyltransferase activity"/>
    <property type="evidence" value="ECO:0007669"/>
    <property type="project" value="TreeGrafter"/>
</dbReference>
<dbReference type="EMBL" id="ML986515">
    <property type="protein sequence ID" value="KAF2272948.1"/>
    <property type="molecule type" value="Genomic_DNA"/>
</dbReference>
<evidence type="ECO:0008006" key="3">
    <source>
        <dbReference type="Google" id="ProtNLM"/>
    </source>
</evidence>
<dbReference type="Gene3D" id="3.30.559.10">
    <property type="entry name" value="Chloramphenicol acetyltransferase-like domain"/>
    <property type="match status" value="1"/>
</dbReference>
<dbReference type="GeneID" id="54553145"/>
<dbReference type="Proteomes" id="UP000800097">
    <property type="component" value="Unassembled WGS sequence"/>
</dbReference>
<accession>A0A6A6JAE7</accession>
<dbReference type="OrthoDB" id="2150604at2759"/>
<dbReference type="InterPro" id="IPR023213">
    <property type="entry name" value="CAT-like_dom_sf"/>
</dbReference>
<evidence type="ECO:0000313" key="2">
    <source>
        <dbReference type="Proteomes" id="UP000800097"/>
    </source>
</evidence>
<protein>
    <recommendedName>
        <fullName evidence="3">Alcohol acetyltransferase</fullName>
    </recommendedName>
</protein>
<name>A0A6A6JAE7_WESOR</name>
<gene>
    <name evidence="1" type="ORF">EI97DRAFT_445398</name>
</gene>
<dbReference type="AlphaFoldDB" id="A0A6A6JAE7"/>
<organism evidence="1 2">
    <name type="scientific">Westerdykella ornata</name>
    <dbReference type="NCBI Taxonomy" id="318751"/>
    <lineage>
        <taxon>Eukaryota</taxon>
        <taxon>Fungi</taxon>
        <taxon>Dikarya</taxon>
        <taxon>Ascomycota</taxon>
        <taxon>Pezizomycotina</taxon>
        <taxon>Dothideomycetes</taxon>
        <taxon>Pleosporomycetidae</taxon>
        <taxon>Pleosporales</taxon>
        <taxon>Sporormiaceae</taxon>
        <taxon>Westerdykella</taxon>
    </lineage>
</organism>
<dbReference type="PANTHER" id="PTHR28037">
    <property type="entry name" value="ALCOHOL O-ACETYLTRANSFERASE 1-RELATED"/>
    <property type="match status" value="1"/>
</dbReference>
<proteinExistence type="predicted"/>
<keyword evidence="2" id="KW-1185">Reference proteome</keyword>